<feature type="binding site" evidence="11">
    <location>
        <position position="63"/>
    </location>
    <ligand>
        <name>S-adenosyl-L-methionine</name>
        <dbReference type="ChEBI" id="CHEBI:59789"/>
    </ligand>
</feature>
<dbReference type="Gene3D" id="3.40.50.150">
    <property type="entry name" value="Vaccinia Virus protein VP39"/>
    <property type="match status" value="1"/>
</dbReference>
<dbReference type="InterPro" id="IPR015507">
    <property type="entry name" value="rRNA-MeTfrase_E"/>
</dbReference>
<feature type="active site" description="Proton acceptor" evidence="11 12">
    <location>
        <position position="167"/>
    </location>
</feature>
<evidence type="ECO:0000256" key="2">
    <source>
        <dbReference type="ARBA" id="ARBA00022603"/>
    </source>
</evidence>
<dbReference type="HAMAP" id="MF_01547">
    <property type="entry name" value="RNA_methyltr_E"/>
    <property type="match status" value="1"/>
</dbReference>
<evidence type="ECO:0000256" key="9">
    <source>
        <dbReference type="ARBA" id="ARBA00042745"/>
    </source>
</evidence>
<proteinExistence type="inferred from homology"/>
<comment type="catalytic activity">
    <reaction evidence="10 11">
        <text>uridine(2552) in 23S rRNA + S-adenosyl-L-methionine = 2'-O-methyluridine(2552) in 23S rRNA + S-adenosyl-L-homocysteine + H(+)</text>
        <dbReference type="Rhea" id="RHEA:42720"/>
        <dbReference type="Rhea" id="RHEA-COMP:10202"/>
        <dbReference type="Rhea" id="RHEA-COMP:10203"/>
        <dbReference type="ChEBI" id="CHEBI:15378"/>
        <dbReference type="ChEBI" id="CHEBI:57856"/>
        <dbReference type="ChEBI" id="CHEBI:59789"/>
        <dbReference type="ChEBI" id="CHEBI:65315"/>
        <dbReference type="ChEBI" id="CHEBI:74478"/>
        <dbReference type="EC" id="2.1.1.166"/>
    </reaction>
</comment>
<keyword evidence="15" id="KW-1185">Reference proteome</keyword>
<dbReference type="Pfam" id="PF01728">
    <property type="entry name" value="FtsJ"/>
    <property type="match status" value="1"/>
</dbReference>
<dbReference type="OrthoDB" id="9790080at2"/>
<evidence type="ECO:0000256" key="7">
    <source>
        <dbReference type="ARBA" id="ARBA00041129"/>
    </source>
</evidence>
<comment type="subcellular location">
    <subcellularLocation>
        <location evidence="11">Cytoplasm</location>
    </subcellularLocation>
</comment>
<evidence type="ECO:0000256" key="6">
    <source>
        <dbReference type="ARBA" id="ARBA00038861"/>
    </source>
</evidence>
<dbReference type="GO" id="GO:0008650">
    <property type="term" value="F:rRNA (uridine-2'-O-)-methyltransferase activity"/>
    <property type="evidence" value="ECO:0007669"/>
    <property type="project" value="UniProtKB-UniRule"/>
</dbReference>
<reference evidence="14 15" key="1">
    <citation type="journal article" date="2013" name="Genome Biol. Evol.">
        <title>Genome evolution and phylogenomic analysis of candidatus kinetoplastibacterium, the betaproteobacterial endosymbionts of strigomonas and angomonas.</title>
        <authorList>
            <person name="Alves J.M."/>
            <person name="Serrano M.G."/>
            <person name="Maia da Silva F."/>
            <person name="Voegtly L.J."/>
            <person name="Matveyev A.V."/>
            <person name="Teixeira M.M."/>
            <person name="Camargo E.P."/>
            <person name="Buck G.A."/>
        </authorList>
    </citation>
    <scope>NUCLEOTIDE SEQUENCE [LARGE SCALE GENOMIC DNA]</scope>
    <source>
        <strain evidence="14 15">TCC079E</strain>
    </source>
</reference>
<sequence length="217" mass="24581">MAKDKSTKIWIKHHIEDPYVKLAHQKGYRARAAFKLIELLDSEKINFKNKKIVIDLGSSPGSWSQVMRERMILPDGSMNGKIIALDMLPMEPISGVDFIQGDFRDYDTIEKLKKYISNQSVDIVISDMAPNLTGIASADSARVQHVCELAMEFSVSHLKNNGVMIVKAFHGAGFSQIVFLYKKFFKSVVEIKPRASRANSSETFLIARELKQRLLDF</sequence>
<dbReference type="AlphaFoldDB" id="M1LRB8"/>
<evidence type="ECO:0000256" key="3">
    <source>
        <dbReference type="ARBA" id="ARBA00022679"/>
    </source>
</evidence>
<evidence type="ECO:0000313" key="14">
    <source>
        <dbReference type="EMBL" id="AGF46701.1"/>
    </source>
</evidence>
<evidence type="ECO:0000256" key="8">
    <source>
        <dbReference type="ARBA" id="ARBA00041995"/>
    </source>
</evidence>
<keyword evidence="11" id="KW-0963">Cytoplasm</keyword>
<evidence type="ECO:0000256" key="10">
    <source>
        <dbReference type="ARBA" id="ARBA00048970"/>
    </source>
</evidence>
<dbReference type="InterPro" id="IPR029063">
    <property type="entry name" value="SAM-dependent_MTases_sf"/>
</dbReference>
<keyword evidence="4 11" id="KW-0949">S-adenosyl-L-methionine</keyword>
<keyword evidence="2 11" id="KW-0489">Methyltransferase</keyword>
<evidence type="ECO:0000259" key="13">
    <source>
        <dbReference type="Pfam" id="PF01728"/>
    </source>
</evidence>
<evidence type="ECO:0000256" key="1">
    <source>
        <dbReference type="ARBA" id="ARBA00022552"/>
    </source>
</evidence>
<dbReference type="eggNOG" id="COG0293">
    <property type="taxonomic scope" value="Bacteria"/>
</dbReference>
<accession>M1LRB8</accession>
<dbReference type="PANTHER" id="PTHR10920">
    <property type="entry name" value="RIBOSOMAL RNA METHYLTRANSFERASE"/>
    <property type="match status" value="1"/>
</dbReference>
<protein>
    <recommendedName>
        <fullName evidence="7 11">Ribosomal RNA large subunit methyltransferase E</fullName>
        <ecNumber evidence="6 11">2.1.1.166</ecNumber>
    </recommendedName>
    <alternativeName>
        <fullName evidence="9 11">23S rRNA Um2552 methyltransferase</fullName>
    </alternativeName>
    <alternativeName>
        <fullName evidence="8 11">rRNA (uridine-2'-O-)-methyltransferase</fullName>
    </alternativeName>
</protein>
<dbReference type="GO" id="GO:0005737">
    <property type="term" value="C:cytoplasm"/>
    <property type="evidence" value="ECO:0007669"/>
    <property type="project" value="UniProtKB-SubCell"/>
</dbReference>
<dbReference type="EC" id="2.1.1.166" evidence="6 11"/>
<dbReference type="STRING" id="1208919.CDSE_0370"/>
<dbReference type="Proteomes" id="UP000011547">
    <property type="component" value="Chromosome"/>
</dbReference>
<dbReference type="HOGENOM" id="CLU_009422_4_1_4"/>
<evidence type="ECO:0000256" key="12">
    <source>
        <dbReference type="PIRSR" id="PIRSR005461-1"/>
    </source>
</evidence>
<dbReference type="RefSeq" id="WP_015396112.1">
    <property type="nucleotide sequence ID" value="NC_020294.1"/>
</dbReference>
<name>M1LRB8_9PROT</name>
<dbReference type="SUPFAM" id="SSF53335">
    <property type="entry name" value="S-adenosyl-L-methionine-dependent methyltransferases"/>
    <property type="match status" value="1"/>
</dbReference>
<evidence type="ECO:0000313" key="15">
    <source>
        <dbReference type="Proteomes" id="UP000011547"/>
    </source>
</evidence>
<dbReference type="EMBL" id="CP003803">
    <property type="protein sequence ID" value="AGF46701.1"/>
    <property type="molecule type" value="Genomic_DNA"/>
</dbReference>
<dbReference type="InterPro" id="IPR050082">
    <property type="entry name" value="RNA_methyltr_RlmE"/>
</dbReference>
<feature type="binding site" evidence="11">
    <location>
        <position position="86"/>
    </location>
    <ligand>
        <name>S-adenosyl-L-methionine</name>
        <dbReference type="ChEBI" id="CHEBI:59789"/>
    </ligand>
</feature>
<evidence type="ECO:0000256" key="4">
    <source>
        <dbReference type="ARBA" id="ARBA00022691"/>
    </source>
</evidence>
<dbReference type="KEGG" id="kde:CDSE_0370"/>
<dbReference type="PATRIC" id="fig|1208919.3.peg.138"/>
<dbReference type="PIRSF" id="PIRSF005461">
    <property type="entry name" value="23S_rRNA_mtase"/>
    <property type="match status" value="1"/>
</dbReference>
<gene>
    <name evidence="11" type="primary">rlmE</name>
    <name evidence="11" type="synonym">ftsJ</name>
    <name evidence="11" type="synonym">rrmJ</name>
    <name evidence="14" type="ORF">CDSE_0370</name>
</gene>
<feature type="binding site" evidence="11">
    <location>
        <position position="61"/>
    </location>
    <ligand>
        <name>S-adenosyl-L-methionine</name>
        <dbReference type="ChEBI" id="CHEBI:59789"/>
    </ligand>
</feature>
<feature type="binding site" evidence="11">
    <location>
        <position position="102"/>
    </location>
    <ligand>
        <name>S-adenosyl-L-methionine</name>
        <dbReference type="ChEBI" id="CHEBI:59789"/>
    </ligand>
</feature>
<dbReference type="PANTHER" id="PTHR10920:SF18">
    <property type="entry name" value="RRNA METHYLTRANSFERASE 2, MITOCHONDRIAL"/>
    <property type="match status" value="1"/>
</dbReference>
<feature type="binding site" evidence="11">
    <location>
        <position position="127"/>
    </location>
    <ligand>
        <name>S-adenosyl-L-methionine</name>
        <dbReference type="ChEBI" id="CHEBI:59789"/>
    </ligand>
</feature>
<evidence type="ECO:0000256" key="11">
    <source>
        <dbReference type="HAMAP-Rule" id="MF_01547"/>
    </source>
</evidence>
<feature type="domain" description="Ribosomal RNA methyltransferase FtsJ" evidence="13">
    <location>
        <begin position="28"/>
        <end position="209"/>
    </location>
</feature>
<evidence type="ECO:0000256" key="5">
    <source>
        <dbReference type="ARBA" id="ARBA00037569"/>
    </source>
</evidence>
<comment type="similarity">
    <text evidence="11">Belongs to the class I-like SAM-binding methyltransferase superfamily. RNA methyltransferase RlmE family.</text>
</comment>
<comment type="function">
    <text evidence="5 11">Specifically methylates the uridine in position 2552 of 23S rRNA at the 2'-O position of the ribose in the fully assembled 50S ribosomal subunit.</text>
</comment>
<keyword evidence="3 11" id="KW-0808">Transferase</keyword>
<dbReference type="InterPro" id="IPR002877">
    <property type="entry name" value="RNA_MeTrfase_FtsJ_dom"/>
</dbReference>
<organism evidence="14 15">
    <name type="scientific">Candidatus Kinetoplastidibacterium desouzai TCC079E</name>
    <dbReference type="NCBI Taxonomy" id="1208919"/>
    <lineage>
        <taxon>Bacteria</taxon>
        <taxon>Pseudomonadati</taxon>
        <taxon>Pseudomonadota</taxon>
        <taxon>Betaproteobacteria</taxon>
        <taxon>Candidatus Kinetoplastidibacterium</taxon>
    </lineage>
</organism>
<keyword evidence="1 11" id="KW-0698">rRNA processing</keyword>